<evidence type="ECO:0000313" key="3">
    <source>
        <dbReference type="EMBL" id="MDB6262149.1"/>
    </source>
</evidence>
<evidence type="ECO:0000313" key="4">
    <source>
        <dbReference type="Proteomes" id="UP001143700"/>
    </source>
</evidence>
<feature type="signal peptide" evidence="2">
    <location>
        <begin position="1"/>
        <end position="19"/>
    </location>
</feature>
<dbReference type="RefSeq" id="WP_271870059.1">
    <property type="nucleotide sequence ID" value="NZ_JAOTGU010000007.1"/>
</dbReference>
<proteinExistence type="predicted"/>
<keyword evidence="2" id="KW-0732">Signal</keyword>
<dbReference type="EMBL" id="JAOTGU010000007">
    <property type="protein sequence ID" value="MDB6262149.1"/>
    <property type="molecule type" value="Genomic_DNA"/>
</dbReference>
<feature type="region of interest" description="Disordered" evidence="1">
    <location>
        <begin position="31"/>
        <end position="52"/>
    </location>
</feature>
<protein>
    <recommendedName>
        <fullName evidence="5">Surface layer protein A domain-containing protein</fullName>
    </recommendedName>
</protein>
<reference evidence="3" key="2">
    <citation type="submission" date="2022-10" db="EMBL/GenBank/DDBJ databases">
        <authorList>
            <person name="Kostovova I."/>
            <person name="Moravkova M."/>
            <person name="Pechar R."/>
        </authorList>
    </citation>
    <scope>NUCLEOTIDE SEQUENCE</scope>
    <source>
        <strain evidence="3">M356A</strain>
    </source>
</reference>
<sequence>MKKLIKAICILLALFTVLSFDNLSMPVKAAKRPKSQLVKKRKRHSKHKSRRGRSAYIPIAPGWNKKDHTYGKGKNSKERYWKTPKVMPIWSIDSTLYNYRGQGEGYTHYNYEYKVIGTKKISGRTFYDSVGMMGSDYIPAESFKAPKIYKANQRVTVYKYNDPVEADNWIGYDYFGFLPVKDSVFKKVPKELDTLGPDDSVAVLPYATMGYYESKTLKIKGVEYLPVLYGDLTEPGMIRKLDLDKLQPIDKYETYYGVLNADGNFTPRDPNFYKGPAYDKTKGENNLWRGWNNGIDDEN</sequence>
<accession>A0A9X3WAJ9</accession>
<organism evidence="3 4">
    <name type="scientific">Lactobacillus amylovorus</name>
    <dbReference type="NCBI Taxonomy" id="1604"/>
    <lineage>
        <taxon>Bacteria</taxon>
        <taxon>Bacillati</taxon>
        <taxon>Bacillota</taxon>
        <taxon>Bacilli</taxon>
        <taxon>Lactobacillales</taxon>
        <taxon>Lactobacillaceae</taxon>
        <taxon>Lactobacillus</taxon>
    </lineage>
</organism>
<evidence type="ECO:0000256" key="2">
    <source>
        <dbReference type="SAM" id="SignalP"/>
    </source>
</evidence>
<dbReference type="Proteomes" id="UP001143700">
    <property type="component" value="Unassembled WGS sequence"/>
</dbReference>
<comment type="caution">
    <text evidence="3">The sequence shown here is derived from an EMBL/GenBank/DDBJ whole genome shotgun (WGS) entry which is preliminary data.</text>
</comment>
<reference evidence="3" key="1">
    <citation type="journal article" date="2022" name="Microorganisms">
        <title>Antibiotic Susceptibility, Resistance Gene Determinants and Corresponding Genomic Regions in Lactobacillus amylovorus Isolates Derived from Wild Boars and Domestic Pigs.</title>
        <authorList>
            <person name="Moravkova M."/>
            <person name="Kostovova I."/>
            <person name="Kavanova K."/>
            <person name="Pechar R."/>
            <person name="Stanek S."/>
            <person name="Brychta A."/>
            <person name="Zeman M."/>
            <person name="Kubasova T."/>
        </authorList>
    </citation>
    <scope>NUCLEOTIDE SEQUENCE</scope>
    <source>
        <strain evidence="3">M356A</strain>
    </source>
</reference>
<evidence type="ECO:0000256" key="1">
    <source>
        <dbReference type="SAM" id="MobiDB-lite"/>
    </source>
</evidence>
<name>A0A9X3WAJ9_LACAM</name>
<feature type="chain" id="PRO_5040996569" description="Surface layer protein A domain-containing protein" evidence="2">
    <location>
        <begin position="20"/>
        <end position="299"/>
    </location>
</feature>
<evidence type="ECO:0008006" key="5">
    <source>
        <dbReference type="Google" id="ProtNLM"/>
    </source>
</evidence>
<gene>
    <name evidence="3" type="ORF">ODV15_06185</name>
</gene>
<dbReference type="AlphaFoldDB" id="A0A9X3WAJ9"/>